<sequence length="206" mass="22837">MTGENGPMTDRSYCSLTLASASPRRLDLLRQIGITPDEIYHPNIDETPIPDESPRRLVERLATLKALAGANKFSRTYVLGADTVVACGRKILGKAEDEQTARSYLELLSGRRHRVFGGICVIDPSGIIRSKAVETIVTFKRLEEKDICLYLCGKEWRDKAGGYAIQGRAAAFVKKISGSYPNVVGLPLYETVNLLVGMRYKMIEEI</sequence>
<dbReference type="PANTHER" id="PTHR43213:SF5">
    <property type="entry name" value="BIFUNCTIONAL DTTP_UTP PYROPHOSPHATASE_METHYLTRANSFERASE PROTEIN-RELATED"/>
    <property type="match status" value="1"/>
</dbReference>
<dbReference type="PIRSF" id="PIRSF006305">
    <property type="entry name" value="Maf"/>
    <property type="match status" value="1"/>
</dbReference>
<proteinExistence type="inferred from homology"/>
<protein>
    <submittedName>
        <fullName evidence="3">Uncharacterized protein</fullName>
    </submittedName>
</protein>
<gene>
    <name evidence="3" type="ORF">METZ01_LOCUS207410</name>
</gene>
<dbReference type="InterPro" id="IPR003697">
    <property type="entry name" value="Maf-like"/>
</dbReference>
<evidence type="ECO:0000256" key="1">
    <source>
        <dbReference type="ARBA" id="ARBA00001968"/>
    </source>
</evidence>
<dbReference type="EMBL" id="UINC01046482">
    <property type="protein sequence ID" value="SVB54556.1"/>
    <property type="molecule type" value="Genomic_DNA"/>
</dbReference>
<evidence type="ECO:0000313" key="3">
    <source>
        <dbReference type="EMBL" id="SVB54556.1"/>
    </source>
</evidence>
<dbReference type="InterPro" id="IPR029001">
    <property type="entry name" value="ITPase-like_fam"/>
</dbReference>
<name>A0A382EUU5_9ZZZZ</name>
<dbReference type="Gene3D" id="3.90.950.10">
    <property type="match status" value="1"/>
</dbReference>
<dbReference type="GO" id="GO:0047429">
    <property type="term" value="F:nucleoside triphosphate diphosphatase activity"/>
    <property type="evidence" value="ECO:0007669"/>
    <property type="project" value="InterPro"/>
</dbReference>
<dbReference type="AlphaFoldDB" id="A0A382EUU5"/>
<accession>A0A382EUU5</accession>
<dbReference type="SUPFAM" id="SSF52972">
    <property type="entry name" value="ITPase-like"/>
    <property type="match status" value="1"/>
</dbReference>
<reference evidence="3" key="1">
    <citation type="submission" date="2018-05" db="EMBL/GenBank/DDBJ databases">
        <authorList>
            <person name="Lanie J.A."/>
            <person name="Ng W.-L."/>
            <person name="Kazmierczak K.M."/>
            <person name="Andrzejewski T.M."/>
            <person name="Davidsen T.M."/>
            <person name="Wayne K.J."/>
            <person name="Tettelin H."/>
            <person name="Glass J.I."/>
            <person name="Rusch D."/>
            <person name="Podicherti R."/>
            <person name="Tsui H.-C.T."/>
            <person name="Winkler M.E."/>
        </authorList>
    </citation>
    <scope>NUCLEOTIDE SEQUENCE</scope>
</reference>
<dbReference type="Pfam" id="PF02545">
    <property type="entry name" value="Maf"/>
    <property type="match status" value="1"/>
</dbReference>
<comment type="cofactor">
    <cofactor evidence="1">
        <name>a divalent metal cation</name>
        <dbReference type="ChEBI" id="CHEBI:60240"/>
    </cofactor>
</comment>
<dbReference type="PANTHER" id="PTHR43213">
    <property type="entry name" value="BIFUNCTIONAL DTTP/UTP PYROPHOSPHATASE/METHYLTRANSFERASE PROTEIN-RELATED"/>
    <property type="match status" value="1"/>
</dbReference>
<keyword evidence="2" id="KW-0378">Hydrolase</keyword>
<dbReference type="NCBIfam" id="TIGR00172">
    <property type="entry name" value="maf"/>
    <property type="match status" value="1"/>
</dbReference>
<dbReference type="HAMAP" id="MF_00528">
    <property type="entry name" value="Maf"/>
    <property type="match status" value="1"/>
</dbReference>
<evidence type="ECO:0000256" key="2">
    <source>
        <dbReference type="ARBA" id="ARBA00022801"/>
    </source>
</evidence>
<organism evidence="3">
    <name type="scientific">marine metagenome</name>
    <dbReference type="NCBI Taxonomy" id="408172"/>
    <lineage>
        <taxon>unclassified sequences</taxon>
        <taxon>metagenomes</taxon>
        <taxon>ecological metagenomes</taxon>
    </lineage>
</organism>
<dbReference type="CDD" id="cd00555">
    <property type="entry name" value="Maf"/>
    <property type="match status" value="1"/>
</dbReference>